<feature type="region of interest" description="Disordered" evidence="1">
    <location>
        <begin position="1"/>
        <end position="28"/>
    </location>
</feature>
<evidence type="ECO:0000313" key="4">
    <source>
        <dbReference type="Proteomes" id="UP000294513"/>
    </source>
</evidence>
<name>A0A4R5ANI1_9ACTN</name>
<feature type="transmembrane region" description="Helical" evidence="2">
    <location>
        <begin position="171"/>
        <end position="193"/>
    </location>
</feature>
<keyword evidence="4" id="KW-1185">Reference proteome</keyword>
<feature type="transmembrane region" description="Helical" evidence="2">
    <location>
        <begin position="264"/>
        <end position="286"/>
    </location>
</feature>
<feature type="transmembrane region" description="Helical" evidence="2">
    <location>
        <begin position="383"/>
        <end position="403"/>
    </location>
</feature>
<evidence type="ECO:0000313" key="3">
    <source>
        <dbReference type="EMBL" id="TDD73300.1"/>
    </source>
</evidence>
<gene>
    <name evidence="3" type="ORF">E1298_34325</name>
</gene>
<dbReference type="AlphaFoldDB" id="A0A4R5ANI1"/>
<proteinExistence type="predicted"/>
<sequence length="491" mass="50628">MSASMPDHIHGPQDRERVPVHAGSSRASAAERLEELRERMADLCASAVDPLEITAGLEADGINDEAARGYGHPDVFAVAEDLFAGTPRRPPTPEATASPWRPTPWRHLVRGVLFGLPGLCYIVATPALTRTTADVLLVFSLLLSWTVSQGTAYLGYVRLGLGDKAAAARVLRYGLAAGALVVVPVTAATGIVLDAGTTATALAAGLGAYLLAAMVVQVNGGERRLLLAFLPGVAGVVVYLAAHGGSPPSDNADGTLETVPMGVWVAWLATLAATIALAVVCTSGAGRPTRRVVTGRDVAAALPFSVFGLLTGGLLTFTLLCAVAGRPVPAGSTTVAVLSLSLSMGVAEWILYAYRRRVYHLLRTHTDMPGFARAARVTLGSALARYMASLTALVTVSALIAGLPTSGATLRVLGGFVGLGGAFFLALVLQACGRVAVALTTCACALAAEVAAAWSVPRTEPGTIQMAVAGALFLILTIYAGRVLSRATPHR</sequence>
<organism evidence="3 4">
    <name type="scientific">Actinomadura rubrisoli</name>
    <dbReference type="NCBI Taxonomy" id="2530368"/>
    <lineage>
        <taxon>Bacteria</taxon>
        <taxon>Bacillati</taxon>
        <taxon>Actinomycetota</taxon>
        <taxon>Actinomycetes</taxon>
        <taxon>Streptosporangiales</taxon>
        <taxon>Thermomonosporaceae</taxon>
        <taxon>Actinomadura</taxon>
    </lineage>
</organism>
<evidence type="ECO:0000256" key="1">
    <source>
        <dbReference type="SAM" id="MobiDB-lite"/>
    </source>
</evidence>
<keyword evidence="2" id="KW-1133">Transmembrane helix</keyword>
<dbReference type="Proteomes" id="UP000294513">
    <property type="component" value="Unassembled WGS sequence"/>
</dbReference>
<protein>
    <submittedName>
        <fullName evidence="3">Uncharacterized protein</fullName>
    </submittedName>
</protein>
<feature type="transmembrane region" description="Helical" evidence="2">
    <location>
        <begin position="298"/>
        <end position="325"/>
    </location>
</feature>
<feature type="transmembrane region" description="Helical" evidence="2">
    <location>
        <begin position="199"/>
        <end position="218"/>
    </location>
</feature>
<keyword evidence="2" id="KW-0472">Membrane</keyword>
<dbReference type="RefSeq" id="WP_131900782.1">
    <property type="nucleotide sequence ID" value="NZ_SMKU01000263.1"/>
</dbReference>
<keyword evidence="2" id="KW-0812">Transmembrane</keyword>
<feature type="transmembrane region" description="Helical" evidence="2">
    <location>
        <begin position="409"/>
        <end position="429"/>
    </location>
</feature>
<dbReference type="OrthoDB" id="4339140at2"/>
<feature type="transmembrane region" description="Helical" evidence="2">
    <location>
        <begin position="135"/>
        <end position="159"/>
    </location>
</feature>
<feature type="transmembrane region" description="Helical" evidence="2">
    <location>
        <begin position="462"/>
        <end position="481"/>
    </location>
</feature>
<feature type="transmembrane region" description="Helical" evidence="2">
    <location>
        <begin position="225"/>
        <end position="244"/>
    </location>
</feature>
<feature type="transmembrane region" description="Helical" evidence="2">
    <location>
        <begin position="436"/>
        <end position="456"/>
    </location>
</feature>
<feature type="transmembrane region" description="Helical" evidence="2">
    <location>
        <begin position="331"/>
        <end position="354"/>
    </location>
</feature>
<accession>A0A4R5ANI1</accession>
<feature type="compositionally biased region" description="Basic and acidic residues" evidence="1">
    <location>
        <begin position="7"/>
        <end position="19"/>
    </location>
</feature>
<dbReference type="EMBL" id="SMKU01000263">
    <property type="protein sequence ID" value="TDD73300.1"/>
    <property type="molecule type" value="Genomic_DNA"/>
</dbReference>
<reference evidence="3 4" key="1">
    <citation type="submission" date="2019-03" db="EMBL/GenBank/DDBJ databases">
        <title>Draft genome sequences of novel Actinobacteria.</title>
        <authorList>
            <person name="Sahin N."/>
            <person name="Ay H."/>
            <person name="Saygin H."/>
        </authorList>
    </citation>
    <scope>NUCLEOTIDE SEQUENCE [LARGE SCALE GENOMIC DNA]</scope>
    <source>
        <strain evidence="3 4">H3C3</strain>
    </source>
</reference>
<comment type="caution">
    <text evidence="3">The sequence shown here is derived from an EMBL/GenBank/DDBJ whole genome shotgun (WGS) entry which is preliminary data.</text>
</comment>
<evidence type="ECO:0000256" key="2">
    <source>
        <dbReference type="SAM" id="Phobius"/>
    </source>
</evidence>
<feature type="transmembrane region" description="Helical" evidence="2">
    <location>
        <begin position="108"/>
        <end position="129"/>
    </location>
</feature>